<keyword evidence="2" id="KW-1185">Reference proteome</keyword>
<dbReference type="AlphaFoldDB" id="A0A2V2MWA5"/>
<evidence type="ECO:0000313" key="2">
    <source>
        <dbReference type="Proteomes" id="UP000245657"/>
    </source>
</evidence>
<comment type="caution">
    <text evidence="1">The sequence shown here is derived from an EMBL/GenBank/DDBJ whole genome shotgun (WGS) entry which is preliminary data.</text>
</comment>
<organism evidence="1 2">
    <name type="scientific">Methanospirillum lacunae</name>
    <dbReference type="NCBI Taxonomy" id="668570"/>
    <lineage>
        <taxon>Archaea</taxon>
        <taxon>Methanobacteriati</taxon>
        <taxon>Methanobacteriota</taxon>
        <taxon>Stenosarchaea group</taxon>
        <taxon>Methanomicrobia</taxon>
        <taxon>Methanomicrobiales</taxon>
        <taxon>Methanospirillaceae</taxon>
        <taxon>Methanospirillum</taxon>
    </lineage>
</organism>
<gene>
    <name evidence="1" type="ORF">DK846_14165</name>
</gene>
<reference evidence="1 2" key="1">
    <citation type="submission" date="2018-05" db="EMBL/GenBank/DDBJ databases">
        <title>Draft genome of Methanospirillum lacunae Ki8-1.</title>
        <authorList>
            <person name="Dueholm M.S."/>
            <person name="Nielsen P.H."/>
            <person name="Bakmann L.F."/>
            <person name="Otzen D.E."/>
        </authorList>
    </citation>
    <scope>NUCLEOTIDE SEQUENCE [LARGE SCALE GENOMIC DNA]</scope>
    <source>
        <strain evidence="1 2">Ki8-1</strain>
    </source>
</reference>
<sequence>MPKREDSEWYIIISHTERQLNLFSFTLMEHIIAISPAHALHRTNPYYTERKHTSEDRSQSYQINFLNVGLLPIIDLVHIDFNDRFD</sequence>
<dbReference type="EMBL" id="QGMY01000011">
    <property type="protein sequence ID" value="PWR70535.1"/>
    <property type="molecule type" value="Genomic_DNA"/>
</dbReference>
<dbReference type="Proteomes" id="UP000245657">
    <property type="component" value="Unassembled WGS sequence"/>
</dbReference>
<evidence type="ECO:0000313" key="1">
    <source>
        <dbReference type="EMBL" id="PWR70535.1"/>
    </source>
</evidence>
<proteinExistence type="predicted"/>
<accession>A0A2V2MWA5</accession>
<protein>
    <submittedName>
        <fullName evidence="1">Uncharacterized protein</fullName>
    </submittedName>
</protein>
<name>A0A2V2MWA5_9EURY</name>